<organism evidence="2 3">
    <name type="scientific">Sistotremastrum suecicum HHB10207 ss-3</name>
    <dbReference type="NCBI Taxonomy" id="1314776"/>
    <lineage>
        <taxon>Eukaryota</taxon>
        <taxon>Fungi</taxon>
        <taxon>Dikarya</taxon>
        <taxon>Basidiomycota</taxon>
        <taxon>Agaricomycotina</taxon>
        <taxon>Agaricomycetes</taxon>
        <taxon>Sistotremastrales</taxon>
        <taxon>Sistotremastraceae</taxon>
        <taxon>Sistotremastrum</taxon>
    </lineage>
</organism>
<evidence type="ECO:0000256" key="1">
    <source>
        <dbReference type="SAM" id="Phobius"/>
    </source>
</evidence>
<sequence>MTVSKWSPASDDWRDLELALVSVPIYPFPLCFSQRSQRKLPFQATGVVASPLVTKSTWSSMTVTVLLAVDPPADGANLDLGSNPRSLLLFWFTLLTIGQIGVFALLCTTVFGKSVSQKRLASHKNFLMFTFLSPFATLLLFYSGHYLEAEPPYAICLAQASLKHGFDAAFISSTLVMIFETWRVVKHGMPTTISTARTITACFIPYFCFIVLALPVAIIGIEQPDQIYRLPDAFYCSINNVPMTSVAQVVMTLLAAGLFICEGFLLVVIYNHTKSVQKCTEIRCSQPITWQMSLFIRSALILFYEAVAMYLISGMSQSDHFVSSFFLSSYELAVFIVFATQRDIMHAWAFWRRPEPEMDDVSVDGSATLAPSFAHERA</sequence>
<dbReference type="EMBL" id="KV428044">
    <property type="protein sequence ID" value="KZT39562.1"/>
    <property type="molecule type" value="Genomic_DNA"/>
</dbReference>
<evidence type="ECO:0008006" key="4">
    <source>
        <dbReference type="Google" id="ProtNLM"/>
    </source>
</evidence>
<feature type="transmembrane region" description="Helical" evidence="1">
    <location>
        <begin position="294"/>
        <end position="315"/>
    </location>
</feature>
<keyword evidence="3" id="KW-1185">Reference proteome</keyword>
<feature type="transmembrane region" description="Helical" evidence="1">
    <location>
        <begin position="203"/>
        <end position="221"/>
    </location>
</feature>
<keyword evidence="1" id="KW-0472">Membrane</keyword>
<feature type="transmembrane region" description="Helical" evidence="1">
    <location>
        <begin position="124"/>
        <end position="144"/>
    </location>
</feature>
<reference evidence="2 3" key="1">
    <citation type="journal article" date="2016" name="Mol. Biol. Evol.">
        <title>Comparative Genomics of Early-Diverging Mushroom-Forming Fungi Provides Insights into the Origins of Lignocellulose Decay Capabilities.</title>
        <authorList>
            <person name="Nagy L.G."/>
            <person name="Riley R."/>
            <person name="Tritt A."/>
            <person name="Adam C."/>
            <person name="Daum C."/>
            <person name="Floudas D."/>
            <person name="Sun H."/>
            <person name="Yadav J.S."/>
            <person name="Pangilinan J."/>
            <person name="Larsson K.H."/>
            <person name="Matsuura K."/>
            <person name="Barry K."/>
            <person name="Labutti K."/>
            <person name="Kuo R."/>
            <person name="Ohm R.A."/>
            <person name="Bhattacharya S.S."/>
            <person name="Shirouzu T."/>
            <person name="Yoshinaga Y."/>
            <person name="Martin F.M."/>
            <person name="Grigoriev I.V."/>
            <person name="Hibbett D.S."/>
        </authorList>
    </citation>
    <scope>NUCLEOTIDE SEQUENCE [LARGE SCALE GENOMIC DNA]</scope>
    <source>
        <strain evidence="2 3">HHB10207 ss-3</strain>
    </source>
</reference>
<dbReference type="Proteomes" id="UP000076798">
    <property type="component" value="Unassembled WGS sequence"/>
</dbReference>
<dbReference type="AlphaFoldDB" id="A0A166EGD5"/>
<feature type="transmembrane region" description="Helical" evidence="1">
    <location>
        <begin position="164"/>
        <end position="182"/>
    </location>
</feature>
<feature type="transmembrane region" description="Helical" evidence="1">
    <location>
        <begin position="321"/>
        <end position="340"/>
    </location>
</feature>
<feature type="transmembrane region" description="Helical" evidence="1">
    <location>
        <begin position="249"/>
        <end position="273"/>
    </location>
</feature>
<protein>
    <recommendedName>
        <fullName evidence="4">G-protein coupled receptors family 1 profile domain-containing protein</fullName>
    </recommendedName>
</protein>
<gene>
    <name evidence="2" type="ORF">SISSUDRAFT_1127951</name>
</gene>
<accession>A0A166EGD5</accession>
<evidence type="ECO:0000313" key="2">
    <source>
        <dbReference type="EMBL" id="KZT39562.1"/>
    </source>
</evidence>
<dbReference type="OrthoDB" id="3232296at2759"/>
<feature type="transmembrane region" description="Helical" evidence="1">
    <location>
        <begin position="88"/>
        <end position="112"/>
    </location>
</feature>
<proteinExistence type="predicted"/>
<keyword evidence="1" id="KW-0812">Transmembrane</keyword>
<evidence type="ECO:0000313" key="3">
    <source>
        <dbReference type="Proteomes" id="UP000076798"/>
    </source>
</evidence>
<dbReference type="SUPFAM" id="SSF81321">
    <property type="entry name" value="Family A G protein-coupled receptor-like"/>
    <property type="match status" value="1"/>
</dbReference>
<keyword evidence="1" id="KW-1133">Transmembrane helix</keyword>
<name>A0A166EGD5_9AGAM</name>